<dbReference type="InterPro" id="IPR023451">
    <property type="entry name" value="Thymidate_synth/dCMP_Mease_dom"/>
</dbReference>
<dbReference type="EMBL" id="MN484601">
    <property type="protein sequence ID" value="QGF20329.1"/>
    <property type="molecule type" value="Genomic_DNA"/>
</dbReference>
<dbReference type="PANTHER" id="PTHR11548:SF1">
    <property type="entry name" value="THYMIDYLATE SYNTHASE 1"/>
    <property type="match status" value="1"/>
</dbReference>
<evidence type="ECO:0000256" key="1">
    <source>
        <dbReference type="ARBA" id="ARBA00009972"/>
    </source>
</evidence>
<dbReference type="GeneID" id="77924346"/>
<dbReference type="SUPFAM" id="SSF55831">
    <property type="entry name" value="Thymidylate synthase/dCMP hydroxymethylase"/>
    <property type="match status" value="1"/>
</dbReference>
<feature type="domain" description="Thymidylate synthase/dCMP hydroxymethylase" evidence="5">
    <location>
        <begin position="98"/>
        <end position="209"/>
    </location>
</feature>
<keyword evidence="4" id="KW-0808">Transferase</keyword>
<dbReference type="InterPro" id="IPR000398">
    <property type="entry name" value="Thymidylate_synthase"/>
</dbReference>
<dbReference type="Gene3D" id="3.30.572.10">
    <property type="entry name" value="Thymidylate synthase/dCMP hydroxymethylase domain"/>
    <property type="match status" value="1"/>
</dbReference>
<dbReference type="PANTHER" id="PTHR11548">
    <property type="entry name" value="THYMIDYLATE SYNTHASE 1"/>
    <property type="match status" value="1"/>
</dbReference>
<dbReference type="GO" id="GO:0004799">
    <property type="term" value="F:thymidylate synthase activity"/>
    <property type="evidence" value="ECO:0007669"/>
    <property type="project" value="UniProtKB-EC"/>
</dbReference>
<keyword evidence="3" id="KW-0489">Methyltransferase</keyword>
<evidence type="ECO:0000313" key="7">
    <source>
        <dbReference type="Proteomes" id="UP000400849"/>
    </source>
</evidence>
<protein>
    <recommendedName>
        <fullName evidence="2">thymidylate synthase</fullName>
        <ecNumber evidence="2">2.1.1.45</ecNumber>
    </recommendedName>
</protein>
<evidence type="ECO:0000313" key="6">
    <source>
        <dbReference type="EMBL" id="QGF20329.1"/>
    </source>
</evidence>
<accession>A0A5Q2F1C4</accession>
<dbReference type="InterPro" id="IPR045097">
    <property type="entry name" value="Thymidate_synth/dCMP_Mease"/>
</dbReference>
<evidence type="ECO:0000259" key="5">
    <source>
        <dbReference type="Pfam" id="PF00303"/>
    </source>
</evidence>
<evidence type="ECO:0000256" key="2">
    <source>
        <dbReference type="ARBA" id="ARBA00011947"/>
    </source>
</evidence>
<organism evidence="6 7">
    <name type="scientific">Gordonia phage Sixama</name>
    <dbReference type="NCBI Taxonomy" id="2653271"/>
    <lineage>
        <taxon>Viruses</taxon>
        <taxon>Duplodnaviria</taxon>
        <taxon>Heunggongvirae</taxon>
        <taxon>Uroviricota</taxon>
        <taxon>Caudoviricetes</taxon>
        <taxon>Sixamavirus</taxon>
        <taxon>Sixamavirus sixama</taxon>
    </lineage>
</organism>
<dbReference type="PRINTS" id="PR00108">
    <property type="entry name" value="THYMDSNTHASE"/>
</dbReference>
<evidence type="ECO:0000256" key="4">
    <source>
        <dbReference type="ARBA" id="ARBA00022679"/>
    </source>
</evidence>
<reference evidence="6 7" key="1">
    <citation type="submission" date="2019-09" db="EMBL/GenBank/DDBJ databases">
        <authorList>
            <person name="Christie C.A."/>
            <person name="Diallo A.S."/>
            <person name="Dixon Z."/>
            <person name="McIntosh P.M."/>
            <person name="Murthy K.H."/>
            <person name="Rosen M.G."/>
            <person name="Simpson L.M."/>
            <person name="Koustas K."/>
            <person name="Fogarty M.P."/>
            <person name="Molloy S.D."/>
            <person name="Garlena R.A."/>
            <person name="Russell D.A."/>
            <person name="Pope W.H."/>
            <person name="Jacobs-Sera D."/>
            <person name="Hatfull G.F."/>
        </authorList>
    </citation>
    <scope>NUCLEOTIDE SEQUENCE [LARGE SCALE GENOMIC DNA]</scope>
</reference>
<sequence length="282" mass="31663">MLVYSSPYAGYTPILGHILEFGKPVSSRAGGTLEIENFAVTFLTSTDGIPPRRPGFSPLLGLMEGAQLIGQFARPRLMDRYWPKVAEYTDHHGDYGARVEYGNQIENVVKELKSKPDSRRAIITLWHPLLDNDPGHQDYPCTIMIAFRIRDHKLNMTVTMRSNDIWRGASSDFIQFSLLHLTVAALVGIDPGTYCHQALSMHLYDSDRDVAMAWWTDTTQNGQKDHGFSLTPLAEHGWDYASTMDEATSALMSSKNAITTMGKRIESMMMARARKLEGMDDD</sequence>
<dbReference type="EC" id="2.1.1.45" evidence="2"/>
<dbReference type="RefSeq" id="YP_010648859.1">
    <property type="nucleotide sequence ID" value="NC_070762.1"/>
</dbReference>
<dbReference type="Pfam" id="PF00303">
    <property type="entry name" value="Thymidylat_synt"/>
    <property type="match status" value="1"/>
</dbReference>
<gene>
    <name evidence="6" type="primary">179</name>
    <name evidence="6" type="ORF">SEA_SIXAMA_179</name>
</gene>
<comment type="similarity">
    <text evidence="1">Belongs to the thymidylate synthase family.</text>
</comment>
<dbReference type="InterPro" id="IPR036926">
    <property type="entry name" value="Thymidate_synth/dCMP_Mease_sf"/>
</dbReference>
<dbReference type="GO" id="GO:0032259">
    <property type="term" value="P:methylation"/>
    <property type="evidence" value="ECO:0007669"/>
    <property type="project" value="UniProtKB-KW"/>
</dbReference>
<dbReference type="KEGG" id="vg:77924346"/>
<dbReference type="Proteomes" id="UP000400849">
    <property type="component" value="Segment"/>
</dbReference>
<dbReference type="GO" id="GO:0006231">
    <property type="term" value="P:dTMP biosynthetic process"/>
    <property type="evidence" value="ECO:0007669"/>
    <property type="project" value="InterPro"/>
</dbReference>
<evidence type="ECO:0000256" key="3">
    <source>
        <dbReference type="ARBA" id="ARBA00022603"/>
    </source>
</evidence>
<proteinExistence type="inferred from homology"/>
<keyword evidence="7" id="KW-1185">Reference proteome</keyword>
<name>A0A5Q2F1C4_9CAUD</name>